<evidence type="ECO:0000256" key="1">
    <source>
        <dbReference type="SAM" id="Coils"/>
    </source>
</evidence>
<gene>
    <name evidence="3" type="ORF">OESDEN_02387</name>
</gene>
<evidence type="ECO:0000256" key="2">
    <source>
        <dbReference type="SAM" id="MobiDB-lite"/>
    </source>
</evidence>
<dbReference type="EMBL" id="KN549421">
    <property type="protein sequence ID" value="KHJ97633.1"/>
    <property type="molecule type" value="Genomic_DNA"/>
</dbReference>
<protein>
    <submittedName>
        <fullName evidence="3">Uncharacterized protein</fullName>
    </submittedName>
</protein>
<feature type="coiled-coil region" evidence="1">
    <location>
        <begin position="132"/>
        <end position="282"/>
    </location>
</feature>
<proteinExistence type="predicted"/>
<feature type="compositionally biased region" description="Basic and acidic residues" evidence="2">
    <location>
        <begin position="592"/>
        <end position="616"/>
    </location>
</feature>
<accession>A0A0B1TJE7</accession>
<dbReference type="Proteomes" id="UP000053660">
    <property type="component" value="Unassembled WGS sequence"/>
</dbReference>
<feature type="compositionally biased region" description="Basic and acidic residues" evidence="2">
    <location>
        <begin position="556"/>
        <end position="567"/>
    </location>
</feature>
<dbReference type="AlphaFoldDB" id="A0A0B1TJE7"/>
<reference evidence="3 4" key="1">
    <citation type="submission" date="2014-03" db="EMBL/GenBank/DDBJ databases">
        <title>Draft genome of the hookworm Oesophagostomum dentatum.</title>
        <authorList>
            <person name="Mitreva M."/>
        </authorList>
    </citation>
    <scope>NUCLEOTIDE SEQUENCE [LARGE SCALE GENOMIC DNA]</scope>
    <source>
        <strain evidence="3 4">OD-Hann</strain>
    </source>
</reference>
<evidence type="ECO:0000313" key="4">
    <source>
        <dbReference type="Proteomes" id="UP000053660"/>
    </source>
</evidence>
<feature type="compositionally biased region" description="Basic and acidic residues" evidence="2">
    <location>
        <begin position="517"/>
        <end position="536"/>
    </location>
</feature>
<evidence type="ECO:0000313" key="3">
    <source>
        <dbReference type="EMBL" id="KHJ97633.1"/>
    </source>
</evidence>
<name>A0A0B1TJE7_OESDE</name>
<sequence length="635" mass="72921">MESILTRAVYRALSNNVQIPQALDHSPANVDKWLPTSDAQLQLKLIAEKLCKRVERRYEKKLQQQRERDRIETARRLSDIKTEYTEQLDVKRRELERERLRLVDEFAERERVLRHKIELQLAEKESALEISRKSLETRLAELTLNKEHLDRIKTEFHAKFASDVEKLNQEWERLGAKREELKALFKVELEEEQLQLKEKIAELEKENATLKKKISENGTEVYELRSRMARVNTLEEDLQFASERLRKQVEENHQLSRYKYEAERLREENSFLKQELEQMRSVNRATAVPNTSNEVAKAQEIDVYQMKIREMKTVLRMMNDKITSLTSERDYLRDMLRAVRKDVFREAVVRSGEHHAGKPGVSVRTRKLLRDTDSSEGTSVSSSALSECSSEFRNIKERFATLENLAKTLDTTIDCVTAARSMTQDQFGSSPALSISENYDDFCRSMKTSTSLYSSPMKTNAKENSKRSNISFLNAVPSKSAASVEQQQLEDDETPRAFVPNSVTEGSATIDHAGISKKAEETAPAAVDEHPADRLDPSISFAEKLKARNDASRKLKFSAVDEKKEQKTAPLPQSSGTANSALDSYMALFSKQRTEEQKSENTDKVEERSDVDRLPFEVEDVVVDKPGASDSEIDW</sequence>
<organism evidence="3 4">
    <name type="scientific">Oesophagostomum dentatum</name>
    <name type="common">Nodular worm</name>
    <dbReference type="NCBI Taxonomy" id="61180"/>
    <lineage>
        <taxon>Eukaryota</taxon>
        <taxon>Metazoa</taxon>
        <taxon>Ecdysozoa</taxon>
        <taxon>Nematoda</taxon>
        <taxon>Chromadorea</taxon>
        <taxon>Rhabditida</taxon>
        <taxon>Rhabditina</taxon>
        <taxon>Rhabditomorpha</taxon>
        <taxon>Strongyloidea</taxon>
        <taxon>Strongylidae</taxon>
        <taxon>Oesophagostomum</taxon>
    </lineage>
</organism>
<feature type="region of interest" description="Disordered" evidence="2">
    <location>
        <begin position="556"/>
        <end position="635"/>
    </location>
</feature>
<feature type="region of interest" description="Disordered" evidence="2">
    <location>
        <begin position="479"/>
        <end position="538"/>
    </location>
</feature>
<keyword evidence="1" id="KW-0175">Coiled coil</keyword>
<dbReference type="OrthoDB" id="5824032at2759"/>
<feature type="compositionally biased region" description="Polar residues" evidence="2">
    <location>
        <begin position="571"/>
        <end position="582"/>
    </location>
</feature>
<keyword evidence="4" id="KW-1185">Reference proteome</keyword>